<keyword evidence="12" id="KW-1133">Transmembrane helix</keyword>
<keyword evidence="4" id="KW-0808">Transferase</keyword>
<keyword evidence="12" id="KW-0812">Transmembrane</keyword>
<evidence type="ECO:0000256" key="5">
    <source>
        <dbReference type="ARBA" id="ARBA00022741"/>
    </source>
</evidence>
<dbReference type="PRINTS" id="PR00344">
    <property type="entry name" value="BCTRLSENSOR"/>
</dbReference>
<dbReference type="Proteomes" id="UP000321058">
    <property type="component" value="Unassembled WGS sequence"/>
</dbReference>
<organism evidence="15 16">
    <name type="scientific">Reyranella soli</name>
    <dbReference type="NCBI Taxonomy" id="1230389"/>
    <lineage>
        <taxon>Bacteria</taxon>
        <taxon>Pseudomonadati</taxon>
        <taxon>Pseudomonadota</taxon>
        <taxon>Alphaproteobacteria</taxon>
        <taxon>Hyphomicrobiales</taxon>
        <taxon>Reyranellaceae</taxon>
        <taxon>Reyranella</taxon>
    </lineage>
</organism>
<dbReference type="InterPro" id="IPR011006">
    <property type="entry name" value="CheY-like_superfamily"/>
</dbReference>
<evidence type="ECO:0000256" key="7">
    <source>
        <dbReference type="ARBA" id="ARBA00022840"/>
    </source>
</evidence>
<dbReference type="CDD" id="cd17546">
    <property type="entry name" value="REC_hyHK_CKI1_RcsC-like"/>
    <property type="match status" value="1"/>
</dbReference>
<comment type="caution">
    <text evidence="15">The sequence shown here is derived from an EMBL/GenBank/DDBJ whole genome shotgun (WGS) entry which is preliminary data.</text>
</comment>
<reference evidence="15 16" key="1">
    <citation type="submission" date="2019-07" db="EMBL/GenBank/DDBJ databases">
        <title>Whole genome shotgun sequence of Reyranella soli NBRC 108950.</title>
        <authorList>
            <person name="Hosoyama A."/>
            <person name="Uohara A."/>
            <person name="Ohji S."/>
            <person name="Ichikawa N."/>
        </authorList>
    </citation>
    <scope>NUCLEOTIDE SEQUENCE [LARGE SCALE GENOMIC DNA]</scope>
    <source>
        <strain evidence="15 16">NBRC 108950</strain>
    </source>
</reference>
<dbReference type="GO" id="GO:0005524">
    <property type="term" value="F:ATP binding"/>
    <property type="evidence" value="ECO:0007669"/>
    <property type="project" value="UniProtKB-KW"/>
</dbReference>
<keyword evidence="12" id="KW-0472">Membrane</keyword>
<sequence length="691" mass="75119">MTAIATEPVAQAESAATAGQEAFVRAELIRRLFEGSAQSRYFSFVLWPVIAAIYWRQIELIELAGPFVAHIVVTLGFDVLRKNFNRANPSDEEAIRWGWWFATLSLLAGACWGVAGYLLASKDYELQRMLLGLVLLATITTAVPIRSAHPPTFYTFAGATTAPLLFVLLTSADPFYQLVGIAGGAYVGHLMAYVRDVHRWQYDNIALAYQKEDLARRLQVAYDEARHARDIAIDAQRDAESANQAKSTFLATVSHEIRTPMNGVLGMIDVLERTELSVEQRESLRTVRYSASALLKIIDDILDFSKIEAGRLDLEQIELSTVELIEGAAETLAPQAVAKGLSLVAYVGADVPDRVLGDPLRLQQILFNLLGNAIKFTETGSVRLSLENGGDGLLRIKVADTGIGLTDEQRNRLFQPFVQADSSTTRRFGGTGLGLSIVRRLAEAMQGGIEVISHPGEGSIFVVTVRLGKAPPATRVDPTLRGLSLAVALPDADEACAIARYLADAGAEVGIYPNNSFAGIRVASPSAEIYLPRPYRRDALVRAVARAVGRATDAVAITPPRAAPLNGRVLVVDDNSVNRKILARQLELAGATTDSASGGEEALELWRTGRYDLVLADLQMPTMDGFELAHRIRASEAAELRPRTPILAVTASTHEEQEQRSRAVGMDGFVTKPIGLEQLRATLDVWLKGAK</sequence>
<evidence type="ECO:0000259" key="13">
    <source>
        <dbReference type="PROSITE" id="PS50109"/>
    </source>
</evidence>
<dbReference type="Pfam" id="PF00512">
    <property type="entry name" value="HisKA"/>
    <property type="match status" value="1"/>
</dbReference>
<dbReference type="CDD" id="cd16922">
    <property type="entry name" value="HATPase_EvgS-ArcB-TorS-like"/>
    <property type="match status" value="1"/>
</dbReference>
<evidence type="ECO:0000256" key="6">
    <source>
        <dbReference type="ARBA" id="ARBA00022777"/>
    </source>
</evidence>
<evidence type="ECO:0000313" key="15">
    <source>
        <dbReference type="EMBL" id="GEP59446.1"/>
    </source>
</evidence>
<evidence type="ECO:0000259" key="14">
    <source>
        <dbReference type="PROSITE" id="PS50110"/>
    </source>
</evidence>
<proteinExistence type="predicted"/>
<dbReference type="FunFam" id="3.30.565.10:FF:000010">
    <property type="entry name" value="Sensor histidine kinase RcsC"/>
    <property type="match status" value="1"/>
</dbReference>
<dbReference type="EMBL" id="BKAJ01000131">
    <property type="protein sequence ID" value="GEP59446.1"/>
    <property type="molecule type" value="Genomic_DNA"/>
</dbReference>
<evidence type="ECO:0000256" key="10">
    <source>
        <dbReference type="ARBA" id="ARBA00068150"/>
    </source>
</evidence>
<dbReference type="InterPro" id="IPR036890">
    <property type="entry name" value="HATPase_C_sf"/>
</dbReference>
<dbReference type="CDD" id="cd00082">
    <property type="entry name" value="HisKA"/>
    <property type="match status" value="1"/>
</dbReference>
<dbReference type="Gene3D" id="1.10.287.130">
    <property type="match status" value="1"/>
</dbReference>
<accession>A0A512NKI2</accession>
<dbReference type="EC" id="2.7.13.3" evidence="2"/>
<feature type="domain" description="Histidine kinase" evidence="13">
    <location>
        <begin position="252"/>
        <end position="469"/>
    </location>
</feature>
<evidence type="ECO:0000256" key="8">
    <source>
        <dbReference type="ARBA" id="ARBA00023012"/>
    </source>
</evidence>
<evidence type="ECO:0000256" key="11">
    <source>
        <dbReference type="PROSITE-ProRule" id="PRU00169"/>
    </source>
</evidence>
<dbReference type="GO" id="GO:0000155">
    <property type="term" value="F:phosphorelay sensor kinase activity"/>
    <property type="evidence" value="ECO:0007669"/>
    <property type="project" value="InterPro"/>
</dbReference>
<dbReference type="FunFam" id="1.10.287.130:FF:000002">
    <property type="entry name" value="Two-component osmosensing histidine kinase"/>
    <property type="match status" value="1"/>
</dbReference>
<name>A0A512NKI2_9HYPH</name>
<dbReference type="Pfam" id="PF00072">
    <property type="entry name" value="Response_reg"/>
    <property type="match status" value="1"/>
</dbReference>
<feature type="transmembrane region" description="Helical" evidence="12">
    <location>
        <begin position="152"/>
        <end position="169"/>
    </location>
</feature>
<dbReference type="RefSeq" id="WP_147154826.1">
    <property type="nucleotide sequence ID" value="NZ_BKAJ01000131.1"/>
</dbReference>
<keyword evidence="7" id="KW-0067">ATP-binding</keyword>
<dbReference type="InterPro" id="IPR003661">
    <property type="entry name" value="HisK_dim/P_dom"/>
</dbReference>
<protein>
    <recommendedName>
        <fullName evidence="10">Sensory/regulatory protein RpfC</fullName>
        <ecNumber evidence="2">2.7.13.3</ecNumber>
    </recommendedName>
</protein>
<keyword evidence="16" id="KW-1185">Reference proteome</keyword>
<dbReference type="AlphaFoldDB" id="A0A512NKI2"/>
<evidence type="ECO:0000256" key="3">
    <source>
        <dbReference type="ARBA" id="ARBA00022553"/>
    </source>
</evidence>
<dbReference type="PANTHER" id="PTHR45339:SF1">
    <property type="entry name" value="HYBRID SIGNAL TRANSDUCTION HISTIDINE KINASE J"/>
    <property type="match status" value="1"/>
</dbReference>
<dbReference type="OrthoDB" id="7326651at2"/>
<feature type="modified residue" description="4-aspartylphosphate" evidence="11">
    <location>
        <position position="617"/>
    </location>
</feature>
<evidence type="ECO:0000256" key="2">
    <source>
        <dbReference type="ARBA" id="ARBA00012438"/>
    </source>
</evidence>
<evidence type="ECO:0000256" key="1">
    <source>
        <dbReference type="ARBA" id="ARBA00000085"/>
    </source>
</evidence>
<dbReference type="Pfam" id="PF02518">
    <property type="entry name" value="HATPase_c"/>
    <property type="match status" value="1"/>
</dbReference>
<comment type="subunit">
    <text evidence="9">At low DSF concentrations, interacts with RpfF.</text>
</comment>
<evidence type="ECO:0000313" key="16">
    <source>
        <dbReference type="Proteomes" id="UP000321058"/>
    </source>
</evidence>
<dbReference type="InterPro" id="IPR001789">
    <property type="entry name" value="Sig_transdc_resp-reg_receiver"/>
</dbReference>
<dbReference type="SMART" id="SM00448">
    <property type="entry name" value="REC"/>
    <property type="match status" value="1"/>
</dbReference>
<dbReference type="InterPro" id="IPR005467">
    <property type="entry name" value="His_kinase_dom"/>
</dbReference>
<comment type="catalytic activity">
    <reaction evidence="1">
        <text>ATP + protein L-histidine = ADP + protein N-phospho-L-histidine.</text>
        <dbReference type="EC" id="2.7.13.3"/>
    </reaction>
</comment>
<dbReference type="SUPFAM" id="SSF55874">
    <property type="entry name" value="ATPase domain of HSP90 chaperone/DNA topoisomerase II/histidine kinase"/>
    <property type="match status" value="1"/>
</dbReference>
<evidence type="ECO:0000256" key="4">
    <source>
        <dbReference type="ARBA" id="ARBA00022679"/>
    </source>
</evidence>
<keyword evidence="3 11" id="KW-0597">Phosphoprotein</keyword>
<dbReference type="SMART" id="SM00387">
    <property type="entry name" value="HATPase_c"/>
    <property type="match status" value="1"/>
</dbReference>
<dbReference type="PANTHER" id="PTHR45339">
    <property type="entry name" value="HYBRID SIGNAL TRANSDUCTION HISTIDINE KINASE J"/>
    <property type="match status" value="1"/>
</dbReference>
<dbReference type="PROSITE" id="PS50109">
    <property type="entry name" value="HIS_KIN"/>
    <property type="match status" value="1"/>
</dbReference>
<dbReference type="PROSITE" id="PS50110">
    <property type="entry name" value="RESPONSE_REGULATORY"/>
    <property type="match status" value="1"/>
</dbReference>
<dbReference type="InterPro" id="IPR003594">
    <property type="entry name" value="HATPase_dom"/>
</dbReference>
<gene>
    <name evidence="15" type="ORF">RSO01_66120</name>
</gene>
<keyword evidence="5" id="KW-0547">Nucleotide-binding</keyword>
<dbReference type="InterPro" id="IPR036097">
    <property type="entry name" value="HisK_dim/P_sf"/>
</dbReference>
<feature type="transmembrane region" description="Helical" evidence="12">
    <location>
        <begin position="63"/>
        <end position="80"/>
    </location>
</feature>
<feature type="domain" description="Response regulatory" evidence="14">
    <location>
        <begin position="568"/>
        <end position="687"/>
    </location>
</feature>
<dbReference type="SMART" id="SM00388">
    <property type="entry name" value="HisKA"/>
    <property type="match status" value="1"/>
</dbReference>
<evidence type="ECO:0000256" key="9">
    <source>
        <dbReference type="ARBA" id="ARBA00064003"/>
    </source>
</evidence>
<evidence type="ECO:0000256" key="12">
    <source>
        <dbReference type="SAM" id="Phobius"/>
    </source>
</evidence>
<dbReference type="SUPFAM" id="SSF47384">
    <property type="entry name" value="Homodimeric domain of signal transducing histidine kinase"/>
    <property type="match status" value="1"/>
</dbReference>
<dbReference type="SUPFAM" id="SSF52172">
    <property type="entry name" value="CheY-like"/>
    <property type="match status" value="1"/>
</dbReference>
<feature type="transmembrane region" description="Helical" evidence="12">
    <location>
        <begin position="100"/>
        <end position="120"/>
    </location>
</feature>
<keyword evidence="6" id="KW-0418">Kinase</keyword>
<feature type="transmembrane region" description="Helical" evidence="12">
    <location>
        <begin position="126"/>
        <end position="145"/>
    </location>
</feature>
<dbReference type="Gene3D" id="3.30.565.10">
    <property type="entry name" value="Histidine kinase-like ATPase, C-terminal domain"/>
    <property type="match status" value="1"/>
</dbReference>
<keyword evidence="8" id="KW-0902">Two-component regulatory system</keyword>
<dbReference type="InterPro" id="IPR004358">
    <property type="entry name" value="Sig_transdc_His_kin-like_C"/>
</dbReference>
<feature type="transmembrane region" description="Helical" evidence="12">
    <location>
        <begin position="40"/>
        <end position="57"/>
    </location>
</feature>
<dbReference type="Gene3D" id="3.40.50.2300">
    <property type="match status" value="1"/>
</dbReference>